<evidence type="ECO:0000313" key="4">
    <source>
        <dbReference type="EMBL" id="ETR74615.1"/>
    </source>
</evidence>
<dbReference type="InterPro" id="IPR011623">
    <property type="entry name" value="7TMR_DISM_rcpt_extracell_dom1"/>
</dbReference>
<name>A0A1V1PIU8_9BACT</name>
<dbReference type="EMBL" id="ATBP01000002">
    <property type="protein sequence ID" value="ETR74615.1"/>
    <property type="molecule type" value="Genomic_DNA"/>
</dbReference>
<protein>
    <submittedName>
        <fullName evidence="4">Uncharacterized protein</fullName>
    </submittedName>
</protein>
<keyword evidence="1" id="KW-0472">Membrane</keyword>
<evidence type="ECO:0000256" key="1">
    <source>
        <dbReference type="SAM" id="Phobius"/>
    </source>
</evidence>
<dbReference type="Gene3D" id="2.60.40.2380">
    <property type="match status" value="1"/>
</dbReference>
<dbReference type="InterPro" id="IPR011622">
    <property type="entry name" value="7TMR_DISM_rcpt_extracell_dom2"/>
</dbReference>
<feature type="domain" description="7TM-DISM receptor extracellular" evidence="3">
    <location>
        <begin position="48"/>
        <end position="184"/>
    </location>
</feature>
<feature type="transmembrane region" description="Helical" evidence="1">
    <location>
        <begin position="197"/>
        <end position="218"/>
    </location>
</feature>
<reference evidence="5" key="1">
    <citation type="submission" date="2012-11" db="EMBL/GenBank/DDBJ databases">
        <authorList>
            <person name="Lucero-Rivera Y.E."/>
            <person name="Tovar-Ramirez D."/>
        </authorList>
    </citation>
    <scope>NUCLEOTIDE SEQUENCE [LARGE SCALE GENOMIC DNA]</scope>
    <source>
        <strain evidence="5">Araruama</strain>
    </source>
</reference>
<evidence type="ECO:0000259" key="2">
    <source>
        <dbReference type="Pfam" id="PF07695"/>
    </source>
</evidence>
<gene>
    <name evidence="4" type="ORF">OMM_00046</name>
</gene>
<dbReference type="Pfam" id="PF07696">
    <property type="entry name" value="7TMR-DISMED2"/>
    <property type="match status" value="1"/>
</dbReference>
<keyword evidence="1" id="KW-0812">Transmembrane</keyword>
<sequence>MRIDRTIILYIGLIYMIIGTPVLMAADESIYFERSLELEENIDCYKLGKYLLYIEDKKQQWTIKDISSDDFISRFKGLKQEVLNLGFTRSSYWIKLNIISKSNHLKNWYIELAYPHIDYVAFYLTDEDGQYHLSQAGDNVPYSQREIDYHHCVFRMKTFPNQRITMYFNVKTQGSLQLPLYLWSPEAFTEKVNDEQLIIGLYYGALLVMVLYNIFLFLAVRDRCFIYYVLFIISYVFFQMALSGHGFEYLWPKASWWTNRSIPFLLACWVFGERAFPTCFYQMTPLYLLLIVPFHLSPTRV</sequence>
<feature type="transmembrane region" description="Helical" evidence="1">
    <location>
        <begin position="279"/>
        <end position="296"/>
    </location>
</feature>
<feature type="transmembrane region" description="Helical" evidence="1">
    <location>
        <begin position="7"/>
        <end position="26"/>
    </location>
</feature>
<keyword evidence="1" id="KW-1133">Transmembrane helix</keyword>
<comment type="caution">
    <text evidence="4">The sequence shown here is derived from an EMBL/GenBank/DDBJ whole genome shotgun (WGS) entry which is preliminary data.</text>
</comment>
<organism evidence="4 5">
    <name type="scientific">Candidatus Magnetoglobus multicellularis str. Araruama</name>
    <dbReference type="NCBI Taxonomy" id="890399"/>
    <lineage>
        <taxon>Bacteria</taxon>
        <taxon>Pseudomonadati</taxon>
        <taxon>Thermodesulfobacteriota</taxon>
        <taxon>Desulfobacteria</taxon>
        <taxon>Desulfobacterales</taxon>
        <taxon>Desulfobacteraceae</taxon>
        <taxon>Candidatus Magnetoglobus</taxon>
    </lineage>
</organism>
<accession>A0A1V1PIU8</accession>
<feature type="transmembrane region" description="Helical" evidence="1">
    <location>
        <begin position="225"/>
        <end position="242"/>
    </location>
</feature>
<dbReference type="Proteomes" id="UP000189670">
    <property type="component" value="Unassembled WGS sequence"/>
</dbReference>
<evidence type="ECO:0000259" key="3">
    <source>
        <dbReference type="Pfam" id="PF07696"/>
    </source>
</evidence>
<dbReference type="AlphaFoldDB" id="A0A1V1PIU8"/>
<evidence type="ECO:0000313" key="5">
    <source>
        <dbReference type="Proteomes" id="UP000189670"/>
    </source>
</evidence>
<feature type="domain" description="7TM-DISM receptor extracellular" evidence="2">
    <location>
        <begin position="195"/>
        <end position="283"/>
    </location>
</feature>
<dbReference type="Pfam" id="PF07695">
    <property type="entry name" value="7TMR-DISM_7TM"/>
    <property type="match status" value="1"/>
</dbReference>
<proteinExistence type="predicted"/>